<protein>
    <submittedName>
        <fullName evidence="1">Uncharacterized protein</fullName>
    </submittedName>
</protein>
<accession>A0A5C3DY01</accession>
<sequence>MFQPSSSALQQVGRPDFDTPQDLVLCLALNPSPLLHPMVLIRTIASSCTLPQTLPKDPDVPLPNKLDELQLRGPLLDPASTAAAERAWLKPASAQPF</sequence>
<organism evidence="1 2">
    <name type="scientific">Ustilago trichophora</name>
    <dbReference type="NCBI Taxonomy" id="86804"/>
    <lineage>
        <taxon>Eukaryota</taxon>
        <taxon>Fungi</taxon>
        <taxon>Dikarya</taxon>
        <taxon>Basidiomycota</taxon>
        <taxon>Ustilaginomycotina</taxon>
        <taxon>Ustilaginomycetes</taxon>
        <taxon>Ustilaginales</taxon>
        <taxon>Ustilaginaceae</taxon>
        <taxon>Ustilago</taxon>
    </lineage>
</organism>
<dbReference type="EMBL" id="OOIN01000004">
    <property type="protein sequence ID" value="SPO22570.1"/>
    <property type="molecule type" value="Genomic_DNA"/>
</dbReference>
<reference evidence="1 2" key="1">
    <citation type="submission" date="2018-03" db="EMBL/GenBank/DDBJ databases">
        <authorList>
            <person name="Guldener U."/>
        </authorList>
    </citation>
    <scope>NUCLEOTIDE SEQUENCE [LARGE SCALE GENOMIC DNA]</scope>
    <source>
        <strain evidence="1 2">NBRC100155</strain>
    </source>
</reference>
<proteinExistence type="predicted"/>
<evidence type="ECO:0000313" key="2">
    <source>
        <dbReference type="Proteomes" id="UP000324022"/>
    </source>
</evidence>
<evidence type="ECO:0000313" key="1">
    <source>
        <dbReference type="EMBL" id="SPO22570.1"/>
    </source>
</evidence>
<dbReference type="AlphaFoldDB" id="A0A5C3DY01"/>
<dbReference type="Proteomes" id="UP000324022">
    <property type="component" value="Unassembled WGS sequence"/>
</dbReference>
<gene>
    <name evidence="1" type="ORF">UTRI_01248</name>
</gene>
<keyword evidence="2" id="KW-1185">Reference proteome</keyword>
<name>A0A5C3DY01_9BASI</name>